<comment type="caution">
    <text evidence="1">The sequence shown here is derived from an EMBL/GenBank/DDBJ whole genome shotgun (WGS) entry which is preliminary data.</text>
</comment>
<proteinExistence type="predicted"/>
<keyword evidence="2" id="KW-1185">Reference proteome</keyword>
<evidence type="ECO:0000313" key="2">
    <source>
        <dbReference type="Proteomes" id="UP001596403"/>
    </source>
</evidence>
<accession>A0ABW1Z081</accession>
<dbReference type="Proteomes" id="UP001596403">
    <property type="component" value="Unassembled WGS sequence"/>
</dbReference>
<evidence type="ECO:0000313" key="1">
    <source>
        <dbReference type="EMBL" id="MFC6641513.1"/>
    </source>
</evidence>
<dbReference type="RefSeq" id="WP_132443853.1">
    <property type="nucleotide sequence ID" value="NZ_JBHSWA010000001.1"/>
</dbReference>
<dbReference type="EMBL" id="JBHSWA010000001">
    <property type="protein sequence ID" value="MFC6641513.1"/>
    <property type="molecule type" value="Genomic_DNA"/>
</dbReference>
<sequence>MSHFDLTKTVLRQGIWHGVLTAQDGTDTPQISVTHEGKGVAEVTLEAEGTEGRWHLSFALPPEAIADGVQTLVITEKTSGALLGHVTLIADEALGDDIRSEMDLLRAELDMLKRAFRRHCRETG</sequence>
<reference evidence="2" key="1">
    <citation type="journal article" date="2019" name="Int. J. Syst. Evol. Microbiol.">
        <title>The Global Catalogue of Microorganisms (GCM) 10K type strain sequencing project: providing services to taxonomists for standard genome sequencing and annotation.</title>
        <authorList>
            <consortium name="The Broad Institute Genomics Platform"/>
            <consortium name="The Broad Institute Genome Sequencing Center for Infectious Disease"/>
            <person name="Wu L."/>
            <person name="Ma J."/>
        </authorList>
    </citation>
    <scope>NUCLEOTIDE SEQUENCE [LARGE SCALE GENOMIC DNA]</scope>
    <source>
        <strain evidence="2">NBRC 111368</strain>
    </source>
</reference>
<name>A0ABW1Z081_9RHOB</name>
<gene>
    <name evidence="1" type="ORF">ACFQAU_06970</name>
</gene>
<protein>
    <submittedName>
        <fullName evidence="1">Uncharacterized protein</fullName>
    </submittedName>
</protein>
<organism evidence="1 2">
    <name type="scientific">Sulfitobacter profundi</name>
    <dbReference type="NCBI Taxonomy" id="2679961"/>
    <lineage>
        <taxon>Bacteria</taxon>
        <taxon>Pseudomonadati</taxon>
        <taxon>Pseudomonadota</taxon>
        <taxon>Alphaproteobacteria</taxon>
        <taxon>Rhodobacterales</taxon>
        <taxon>Roseobacteraceae</taxon>
        <taxon>Sulfitobacter</taxon>
    </lineage>
</organism>